<dbReference type="PANTHER" id="PTHR42090">
    <property type="match status" value="1"/>
</dbReference>
<dbReference type="Proteomes" id="UP001302367">
    <property type="component" value="Chromosome 1"/>
</dbReference>
<dbReference type="EMBL" id="LKMD01000100">
    <property type="protein sequence ID" value="PIB01617.1"/>
    <property type="molecule type" value="Genomic_DNA"/>
</dbReference>
<keyword evidence="5" id="KW-1185">Reference proteome</keyword>
<feature type="region of interest" description="Disordered" evidence="1">
    <location>
        <begin position="1"/>
        <end position="144"/>
    </location>
</feature>
<feature type="compositionally biased region" description="Polar residues" evidence="1">
    <location>
        <begin position="77"/>
        <end position="91"/>
    </location>
</feature>
<evidence type="ECO:0000313" key="4">
    <source>
        <dbReference type="Proteomes" id="UP000230605"/>
    </source>
</evidence>
<dbReference type="Proteomes" id="UP000230605">
    <property type="component" value="Chromosome 1"/>
</dbReference>
<feature type="compositionally biased region" description="Basic and acidic residues" evidence="1">
    <location>
        <begin position="95"/>
        <end position="115"/>
    </location>
</feature>
<evidence type="ECO:0000313" key="5">
    <source>
        <dbReference type="Proteomes" id="UP001302367"/>
    </source>
</evidence>
<evidence type="ECO:0000256" key="1">
    <source>
        <dbReference type="SAM" id="MobiDB-lite"/>
    </source>
</evidence>
<dbReference type="AlphaFoldDB" id="A0A2G5I9U6"/>
<evidence type="ECO:0000313" key="3">
    <source>
        <dbReference type="EMBL" id="WPA96715.1"/>
    </source>
</evidence>
<name>A0A2G5I9U6_CERBT</name>
<accession>A0A2G5I9U6</accession>
<reference evidence="3 5" key="2">
    <citation type="submission" date="2023-09" db="EMBL/GenBank/DDBJ databases">
        <title>Complete-Gapless Cercospora beticola genome.</title>
        <authorList>
            <person name="Wyatt N.A."/>
            <person name="Spanner R.E."/>
            <person name="Bolton M.D."/>
        </authorList>
    </citation>
    <scope>NUCLEOTIDE SEQUENCE [LARGE SCALE GENOMIC DNA]</scope>
    <source>
        <strain evidence="3">Cb09-40</strain>
    </source>
</reference>
<organism evidence="2 4">
    <name type="scientific">Cercospora beticola</name>
    <name type="common">Sugarbeet leaf spot fungus</name>
    <dbReference type="NCBI Taxonomy" id="122368"/>
    <lineage>
        <taxon>Eukaryota</taxon>
        <taxon>Fungi</taxon>
        <taxon>Dikarya</taxon>
        <taxon>Ascomycota</taxon>
        <taxon>Pezizomycotina</taxon>
        <taxon>Dothideomycetes</taxon>
        <taxon>Dothideomycetidae</taxon>
        <taxon>Mycosphaerellales</taxon>
        <taxon>Mycosphaerellaceae</taxon>
        <taxon>Cercospora</taxon>
    </lineage>
</organism>
<feature type="compositionally biased region" description="Gly residues" evidence="1">
    <location>
        <begin position="116"/>
        <end position="144"/>
    </location>
</feature>
<gene>
    <name evidence="2" type="ORF">CB0940_01281</name>
    <name evidence="3" type="ORF">RHO25_001323</name>
</gene>
<dbReference type="OrthoDB" id="4220319at2759"/>
<sequence>MLSRTVRRGFVQSRHVRPFQTSATRPLPSKYDQDKDSINTTSNEYSKSSGDGQAAGEGTAFDPNQTSPESQHESARQESGSNSDNPLNVSPANHDISRTNADKQQHQAQGSKDETGGGSGRSRSSGGGSPQKSGGGQSGGGGSG</sequence>
<protein>
    <submittedName>
        <fullName evidence="2">Uncharacterized protein</fullName>
    </submittedName>
</protein>
<dbReference type="EMBL" id="CP134184">
    <property type="protein sequence ID" value="WPA96715.1"/>
    <property type="molecule type" value="Genomic_DNA"/>
</dbReference>
<dbReference type="PANTHER" id="PTHR42090:SF1">
    <property type="match status" value="1"/>
</dbReference>
<feature type="compositionally biased region" description="Polar residues" evidence="1">
    <location>
        <begin position="38"/>
        <end position="51"/>
    </location>
</feature>
<proteinExistence type="predicted"/>
<reference evidence="2 4" key="1">
    <citation type="submission" date="2015-10" db="EMBL/GenBank/DDBJ databases">
        <title>The cercosporin biosynthetic gene cluster was horizontally transferred to several fungal lineages and shown to be expanded in Cercospora beticola based on microsynteny with recipient genomes.</title>
        <authorList>
            <person name="De Jonge R."/>
            <person name="Ebert M.K."/>
            <person name="Suttle J.C."/>
            <person name="Jurick Ii W.M."/>
            <person name="Secor G.A."/>
            <person name="Thomma B.P."/>
            <person name="Van De Peer Y."/>
            <person name="Bolton M.D."/>
        </authorList>
    </citation>
    <scope>NUCLEOTIDE SEQUENCE [LARGE SCALE GENOMIC DNA]</scope>
    <source>
        <strain evidence="2 4">09-40</strain>
    </source>
</reference>
<evidence type="ECO:0000313" key="2">
    <source>
        <dbReference type="EMBL" id="PIB01617.1"/>
    </source>
</evidence>